<organism evidence="1 2">
    <name type="scientific">Entomophthora muscae</name>
    <dbReference type="NCBI Taxonomy" id="34485"/>
    <lineage>
        <taxon>Eukaryota</taxon>
        <taxon>Fungi</taxon>
        <taxon>Fungi incertae sedis</taxon>
        <taxon>Zoopagomycota</taxon>
        <taxon>Entomophthoromycotina</taxon>
        <taxon>Entomophthoromycetes</taxon>
        <taxon>Entomophthorales</taxon>
        <taxon>Entomophthoraceae</taxon>
        <taxon>Entomophthora</taxon>
    </lineage>
</organism>
<accession>A0ACC2U3M2</accession>
<comment type="caution">
    <text evidence="1">The sequence shown here is derived from an EMBL/GenBank/DDBJ whole genome shotgun (WGS) entry which is preliminary data.</text>
</comment>
<keyword evidence="2" id="KW-1185">Reference proteome</keyword>
<reference evidence="1" key="1">
    <citation type="submission" date="2022-04" db="EMBL/GenBank/DDBJ databases">
        <title>Genome of the entomopathogenic fungus Entomophthora muscae.</title>
        <authorList>
            <person name="Elya C."/>
            <person name="Lovett B.R."/>
            <person name="Lee E."/>
            <person name="Macias A.M."/>
            <person name="Hajek A.E."/>
            <person name="De Bivort B.L."/>
            <person name="Kasson M.T."/>
            <person name="De Fine Licht H.H."/>
            <person name="Stajich J.E."/>
        </authorList>
    </citation>
    <scope>NUCLEOTIDE SEQUENCE</scope>
    <source>
        <strain evidence="1">Berkeley</strain>
    </source>
</reference>
<proteinExistence type="predicted"/>
<evidence type="ECO:0000313" key="2">
    <source>
        <dbReference type="Proteomes" id="UP001165960"/>
    </source>
</evidence>
<sequence length="283" mass="31277">MYDEPFEEGTHAPHPLSAIADETQNTPTCLQPWKSNWTSTTHCGNSTESPINQSNIANSIELDLEIHNEFPINNEPMEAMSAEGNVIGDLSLVNNVYKGETTDMYTNTPMEISPLVEEEPMANPPMKTSPLIYSDSTANNPMKITPVEASDAIHNFPMDTFNTPAEMRLVDTNKLHLPNGGQPSTMSNNYKHAIPGIHRHPLDASNLKAEKLVEGILVEKLFAETAVTISLADLLQESPKLRQKAHKAVSALQPHRKGRTLLGRHWSPKNKRSGKQTNDSCHS</sequence>
<dbReference type="Proteomes" id="UP001165960">
    <property type="component" value="Unassembled WGS sequence"/>
</dbReference>
<name>A0ACC2U3M2_9FUNG</name>
<evidence type="ECO:0000313" key="1">
    <source>
        <dbReference type="EMBL" id="KAJ9081425.1"/>
    </source>
</evidence>
<gene>
    <name evidence="1" type="ORF">DSO57_1014722</name>
</gene>
<dbReference type="EMBL" id="QTSX02001477">
    <property type="protein sequence ID" value="KAJ9081425.1"/>
    <property type="molecule type" value="Genomic_DNA"/>
</dbReference>
<protein>
    <submittedName>
        <fullName evidence="1">Uncharacterized protein</fullName>
    </submittedName>
</protein>